<evidence type="ECO:0000256" key="7">
    <source>
        <dbReference type="ARBA" id="ARBA00023136"/>
    </source>
</evidence>
<feature type="transmembrane region" description="Helical" evidence="10">
    <location>
        <begin position="200"/>
        <end position="233"/>
    </location>
</feature>
<dbReference type="EMBL" id="KY399257">
    <property type="protein sequence ID" value="AQQ73488.1"/>
    <property type="molecule type" value="mRNA"/>
</dbReference>
<dbReference type="GO" id="GO:0007165">
    <property type="term" value="P:signal transduction"/>
    <property type="evidence" value="ECO:0007669"/>
    <property type="project" value="UniProtKB-KW"/>
</dbReference>
<keyword evidence="5 10" id="KW-0552">Olfaction</keyword>
<name>A0A1S5XXK1_HELME</name>
<keyword evidence="6 10" id="KW-1133">Transmembrane helix</keyword>
<dbReference type="PANTHER" id="PTHR21137">
    <property type="entry name" value="ODORANT RECEPTOR"/>
    <property type="match status" value="1"/>
</dbReference>
<evidence type="ECO:0000256" key="8">
    <source>
        <dbReference type="ARBA" id="ARBA00023170"/>
    </source>
</evidence>
<feature type="transmembrane region" description="Helical" evidence="10">
    <location>
        <begin position="54"/>
        <end position="71"/>
    </location>
</feature>
<dbReference type="GO" id="GO:0005886">
    <property type="term" value="C:plasma membrane"/>
    <property type="evidence" value="ECO:0007669"/>
    <property type="project" value="UniProtKB-SubCell"/>
</dbReference>
<feature type="transmembrane region" description="Helical" evidence="10">
    <location>
        <begin position="83"/>
        <end position="105"/>
    </location>
</feature>
<evidence type="ECO:0000256" key="10">
    <source>
        <dbReference type="RuleBase" id="RU351113"/>
    </source>
</evidence>
<dbReference type="AlphaFoldDB" id="A0A1S5XXK1"/>
<keyword evidence="8 10" id="KW-0675">Receptor</keyword>
<protein>
    <recommendedName>
        <fullName evidence="10">Odorant receptor</fullName>
    </recommendedName>
</protein>
<reference evidence="11" key="1">
    <citation type="journal article" date="2013" name="PLoS Genet.">
        <title>Female behaviour drives expression and evolution of gustatory receptors in butterflies.</title>
        <authorList>
            <person name="Briscoe A.D."/>
            <person name="Macias-Munoz A."/>
            <person name="Kozak K.M."/>
            <person name="Walters J.R."/>
            <person name="Yuan F."/>
            <person name="Jamie G.A."/>
            <person name="Martin S.H."/>
            <person name="Dasmahapatra K.K."/>
            <person name="Ferguson L.C."/>
            <person name="Mallet J."/>
            <person name="Jacquin-Joly E."/>
            <person name="Jiggins C.D."/>
        </authorList>
    </citation>
    <scope>NUCLEOTIDE SEQUENCE</scope>
</reference>
<feature type="transmembrane region" description="Helical" evidence="10">
    <location>
        <begin position="141"/>
        <end position="162"/>
    </location>
</feature>
<keyword evidence="9 10" id="KW-0807">Transducer</keyword>
<organism evidence="11">
    <name type="scientific">Heliconius melpomene rosina</name>
    <dbReference type="NCBI Taxonomy" id="171916"/>
    <lineage>
        <taxon>Eukaryota</taxon>
        <taxon>Metazoa</taxon>
        <taxon>Ecdysozoa</taxon>
        <taxon>Arthropoda</taxon>
        <taxon>Hexapoda</taxon>
        <taxon>Insecta</taxon>
        <taxon>Pterygota</taxon>
        <taxon>Neoptera</taxon>
        <taxon>Endopterygota</taxon>
        <taxon>Lepidoptera</taxon>
        <taxon>Glossata</taxon>
        <taxon>Ditrysia</taxon>
        <taxon>Papilionoidea</taxon>
        <taxon>Nymphalidae</taxon>
        <taxon>Heliconiinae</taxon>
        <taxon>Heliconiini</taxon>
        <taxon>Heliconius</taxon>
    </lineage>
</organism>
<evidence type="ECO:0000256" key="3">
    <source>
        <dbReference type="ARBA" id="ARBA00022606"/>
    </source>
</evidence>
<gene>
    <name evidence="11" type="primary">OR3</name>
</gene>
<keyword evidence="2" id="KW-1003">Cell membrane</keyword>
<evidence type="ECO:0000256" key="5">
    <source>
        <dbReference type="ARBA" id="ARBA00022725"/>
    </source>
</evidence>
<evidence type="ECO:0000256" key="1">
    <source>
        <dbReference type="ARBA" id="ARBA00004651"/>
    </source>
</evidence>
<dbReference type="PANTHER" id="PTHR21137:SF35">
    <property type="entry name" value="ODORANT RECEPTOR 19A-RELATED"/>
    <property type="match status" value="1"/>
</dbReference>
<reference evidence="11" key="2">
    <citation type="submission" date="2016-12" db="EMBL/GenBank/DDBJ databases">
        <authorList>
            <person name="Song W.-J."/>
            <person name="Kurnit D.M."/>
        </authorList>
    </citation>
    <scope>NUCLEOTIDE SEQUENCE</scope>
</reference>
<dbReference type="GO" id="GO:0004984">
    <property type="term" value="F:olfactory receptor activity"/>
    <property type="evidence" value="ECO:0007669"/>
    <property type="project" value="InterPro"/>
</dbReference>
<dbReference type="GO" id="GO:0005549">
    <property type="term" value="F:odorant binding"/>
    <property type="evidence" value="ECO:0007669"/>
    <property type="project" value="InterPro"/>
</dbReference>
<evidence type="ECO:0000256" key="6">
    <source>
        <dbReference type="ARBA" id="ARBA00022989"/>
    </source>
</evidence>
<evidence type="ECO:0000256" key="4">
    <source>
        <dbReference type="ARBA" id="ARBA00022692"/>
    </source>
</evidence>
<feature type="transmembrane region" description="Helical" evidence="10">
    <location>
        <begin position="332"/>
        <end position="354"/>
    </location>
</feature>
<dbReference type="InterPro" id="IPR004117">
    <property type="entry name" value="7tm6_olfct_rcpt"/>
</dbReference>
<keyword evidence="3 10" id="KW-0716">Sensory transduction</keyword>
<evidence type="ECO:0000256" key="9">
    <source>
        <dbReference type="ARBA" id="ARBA00023224"/>
    </source>
</evidence>
<comment type="similarity">
    <text evidence="10">Belongs to the insect chemoreceptor superfamily. Heteromeric odorant receptor channel (TC 1.A.69) family.</text>
</comment>
<comment type="caution">
    <text evidence="10">Lacks conserved residue(s) required for the propagation of feature annotation.</text>
</comment>
<evidence type="ECO:0000313" key="11">
    <source>
        <dbReference type="EMBL" id="AQQ73488.1"/>
    </source>
</evidence>
<feature type="transmembrane region" description="Helical" evidence="10">
    <location>
        <begin position="296"/>
        <end position="320"/>
    </location>
</feature>
<sequence length="427" mass="49799">MVLLINDGSDLQGIEKTQDIKYMRILKRRLQILHAWPSKAIGEEESKYCLYGRIYVFLVFALSLPPGFLYLKNNLFVIDFMELAHTYVTVSMSTMATFRVMLVFLKIYKNLIADFVNCIHLFNHKDHSEYAMSTHLLVHKISHFFTVYIDILLVVGLLLFNFTPLWKNIYSDAFTNYKTGNSSLELSIYYQLPFDYKHNIYWYLVMFIFDWYMSILCSFCFCYIDLLISLMVFHIWGHMRIIINDMVTFRRPSNKVTIDANIQDEFFSDEEGRLVARDIGNIVQQHNKIAEFSARLISTFGPILLIYYLFHFVSGCVLLLVCFQKNAEAIMLYGPLTFVVFQQIIQISIVFELLATVSDQYSNAVYSLPWECMKVGDRKKVFIMLINSQRPLPVKAMNIVNVGVQTMAAILKTSVSYFIMLNTFAEK</sequence>
<proteinExistence type="evidence at transcript level"/>
<dbReference type="Pfam" id="PF02949">
    <property type="entry name" value="7tm_6"/>
    <property type="match status" value="1"/>
</dbReference>
<comment type="subcellular location">
    <subcellularLocation>
        <location evidence="1 10">Cell membrane</location>
        <topology evidence="1 10">Multi-pass membrane protein</topology>
    </subcellularLocation>
</comment>
<keyword evidence="7 10" id="KW-0472">Membrane</keyword>
<keyword evidence="4 10" id="KW-0812">Transmembrane</keyword>
<evidence type="ECO:0000256" key="2">
    <source>
        <dbReference type="ARBA" id="ARBA00022475"/>
    </source>
</evidence>
<accession>A0A1S5XXK1</accession>